<gene>
    <name evidence="1" type="ORF">ILEXP_LOCUS44254</name>
</gene>
<protein>
    <submittedName>
        <fullName evidence="1">Uncharacterized protein</fullName>
    </submittedName>
</protein>
<organism evidence="1 2">
    <name type="scientific">Ilex paraguariensis</name>
    <name type="common">yerba mate</name>
    <dbReference type="NCBI Taxonomy" id="185542"/>
    <lineage>
        <taxon>Eukaryota</taxon>
        <taxon>Viridiplantae</taxon>
        <taxon>Streptophyta</taxon>
        <taxon>Embryophyta</taxon>
        <taxon>Tracheophyta</taxon>
        <taxon>Spermatophyta</taxon>
        <taxon>Magnoliopsida</taxon>
        <taxon>eudicotyledons</taxon>
        <taxon>Gunneridae</taxon>
        <taxon>Pentapetalae</taxon>
        <taxon>asterids</taxon>
        <taxon>campanulids</taxon>
        <taxon>Aquifoliales</taxon>
        <taxon>Aquifoliaceae</taxon>
        <taxon>Ilex</taxon>
    </lineage>
</organism>
<reference evidence="1 2" key="1">
    <citation type="submission" date="2024-02" db="EMBL/GenBank/DDBJ databases">
        <authorList>
            <person name="Vignale AGUSTIN F."/>
            <person name="Sosa J E."/>
            <person name="Modenutti C."/>
        </authorList>
    </citation>
    <scope>NUCLEOTIDE SEQUENCE [LARGE SCALE GENOMIC DNA]</scope>
</reference>
<sequence length="121" mass="13782">MLWVGGNSQPHGAYWFGGVHILIGNCAPAFSEPQSRLILYEVEVELVEYFPQFVLQVEPCDIENHGLFTGRAPRGWSEAHIRRDDELGWNDNSYGLTIKRARLEEDDVKSIFIEMMNSVGL</sequence>
<proteinExistence type="predicted"/>
<name>A0ABC8TZI5_9AQUA</name>
<evidence type="ECO:0000313" key="2">
    <source>
        <dbReference type="Proteomes" id="UP001642360"/>
    </source>
</evidence>
<keyword evidence="2" id="KW-1185">Reference proteome</keyword>
<comment type="caution">
    <text evidence="1">The sequence shown here is derived from an EMBL/GenBank/DDBJ whole genome shotgun (WGS) entry which is preliminary data.</text>
</comment>
<dbReference type="EMBL" id="CAUOFW020006391">
    <property type="protein sequence ID" value="CAK9174500.1"/>
    <property type="molecule type" value="Genomic_DNA"/>
</dbReference>
<accession>A0ABC8TZI5</accession>
<dbReference type="AlphaFoldDB" id="A0ABC8TZI5"/>
<dbReference type="Proteomes" id="UP001642360">
    <property type="component" value="Unassembled WGS sequence"/>
</dbReference>
<evidence type="ECO:0000313" key="1">
    <source>
        <dbReference type="EMBL" id="CAK9174500.1"/>
    </source>
</evidence>